<evidence type="ECO:0000313" key="2">
    <source>
        <dbReference type="Proteomes" id="UP000321250"/>
    </source>
</evidence>
<evidence type="ECO:0000313" key="1">
    <source>
        <dbReference type="EMBL" id="TXC71455.1"/>
    </source>
</evidence>
<dbReference type="OrthoDB" id="7238295at2"/>
<accession>A0A5C6UHE1</accession>
<protein>
    <submittedName>
        <fullName evidence="1">Helix-turn-helix domain-containing protein</fullName>
    </submittedName>
</protein>
<dbReference type="Pfam" id="PF13384">
    <property type="entry name" value="HTH_23"/>
    <property type="match status" value="1"/>
</dbReference>
<dbReference type="RefSeq" id="WP_147082733.1">
    <property type="nucleotide sequence ID" value="NZ_VOQR01000001.1"/>
</dbReference>
<reference evidence="1 2" key="1">
    <citation type="journal article" date="2013" name="Antonie Van Leeuwenhoek">
        <title>Sphingomonas ginsenosidivorax sp. nov., with the ability to transform ginsenosides.</title>
        <authorList>
            <person name="Jin X.F."/>
            <person name="Kim J.K."/>
            <person name="Liu Q.M."/>
            <person name="Kang M.S."/>
            <person name="He D."/>
            <person name="Jin F.X."/>
            <person name="Kim S.C."/>
            <person name="Im W.T."/>
        </authorList>
    </citation>
    <scope>NUCLEOTIDE SEQUENCE [LARGE SCALE GENOMIC DNA]</scope>
    <source>
        <strain evidence="1 2">KHI67</strain>
    </source>
</reference>
<name>A0A5C6UHE1_9SPHN</name>
<comment type="caution">
    <text evidence="1">The sequence shown here is derived from an EMBL/GenBank/DDBJ whole genome shotgun (WGS) entry which is preliminary data.</text>
</comment>
<sequence length="254" mass="27903">MAPPPPSLTPAQREERRRRAIEALARGLTQKQVAALLDTSVASVSQWKSRFHRGGADDLAARRQGRPPRLAGNTPIDRLATHLLAGPPDAQGLPYGVWDGAAVRLLIERETGIQVSRWTLLRYLDAWRVAPPALPSAPARWCAAPRSAATMVVLQSGQRAYPDPYWLLWARRPRGDWSVLAYPHAPTAAEREAFVARLLILWRGRLSLVAPPGDPLWTAVTLAQCGARWPSRLIPVPADPASTHAHQKTLVTPN</sequence>
<dbReference type="AlphaFoldDB" id="A0A5C6UHE1"/>
<keyword evidence="2" id="KW-1185">Reference proteome</keyword>
<dbReference type="Proteomes" id="UP000321250">
    <property type="component" value="Unassembled WGS sequence"/>
</dbReference>
<dbReference type="InterPro" id="IPR009057">
    <property type="entry name" value="Homeodomain-like_sf"/>
</dbReference>
<dbReference type="InterPro" id="IPR001387">
    <property type="entry name" value="Cro/C1-type_HTH"/>
</dbReference>
<gene>
    <name evidence="1" type="ORF">FSB78_11255</name>
</gene>
<dbReference type="CDD" id="cd00093">
    <property type="entry name" value="HTH_XRE"/>
    <property type="match status" value="1"/>
</dbReference>
<dbReference type="SUPFAM" id="SSF46689">
    <property type="entry name" value="Homeodomain-like"/>
    <property type="match status" value="1"/>
</dbReference>
<dbReference type="EMBL" id="VOQR01000001">
    <property type="protein sequence ID" value="TXC71455.1"/>
    <property type="molecule type" value="Genomic_DNA"/>
</dbReference>
<organism evidence="1 2">
    <name type="scientific">Sphingomonas ginsenosidivorax</name>
    <dbReference type="NCBI Taxonomy" id="862135"/>
    <lineage>
        <taxon>Bacteria</taxon>
        <taxon>Pseudomonadati</taxon>
        <taxon>Pseudomonadota</taxon>
        <taxon>Alphaproteobacteria</taxon>
        <taxon>Sphingomonadales</taxon>
        <taxon>Sphingomonadaceae</taxon>
        <taxon>Sphingomonas</taxon>
    </lineage>
</organism>
<proteinExistence type="predicted"/>